<dbReference type="STRING" id="1851148.SMSP2_00016"/>
<dbReference type="InterPro" id="IPR011047">
    <property type="entry name" value="Quinoprotein_ADH-like_sf"/>
</dbReference>
<evidence type="ECO:0000256" key="1">
    <source>
        <dbReference type="SAM" id="SignalP"/>
    </source>
</evidence>
<dbReference type="PANTHER" id="PTHR34512">
    <property type="entry name" value="CELL SURFACE PROTEIN"/>
    <property type="match status" value="1"/>
</dbReference>
<feature type="domain" description="Pyrrolo-quinoline quinone repeat" evidence="2">
    <location>
        <begin position="199"/>
        <end position="302"/>
    </location>
</feature>
<organism evidence="3 4">
    <name type="scientific">Limihaloglobus sulfuriphilus</name>
    <dbReference type="NCBI Taxonomy" id="1851148"/>
    <lineage>
        <taxon>Bacteria</taxon>
        <taxon>Pseudomonadati</taxon>
        <taxon>Planctomycetota</taxon>
        <taxon>Phycisphaerae</taxon>
        <taxon>Sedimentisphaerales</taxon>
        <taxon>Sedimentisphaeraceae</taxon>
        <taxon>Limihaloglobus</taxon>
    </lineage>
</organism>
<keyword evidence="4" id="KW-1185">Reference proteome</keyword>
<feature type="domain" description="Pyrrolo-quinoline quinone repeat" evidence="2">
    <location>
        <begin position="49"/>
        <end position="160"/>
    </location>
</feature>
<evidence type="ECO:0000313" key="3">
    <source>
        <dbReference type="EMBL" id="AQQ69686.1"/>
    </source>
</evidence>
<dbReference type="AlphaFoldDB" id="A0A1Q2MAH9"/>
<protein>
    <submittedName>
        <fullName evidence="3">Outer membrane biogenesis protein BamB</fullName>
    </submittedName>
</protein>
<dbReference type="Pfam" id="PF13360">
    <property type="entry name" value="PQQ_2"/>
    <property type="match status" value="3"/>
</dbReference>
<accession>A0A1Q2MAH9</accession>
<evidence type="ECO:0000313" key="4">
    <source>
        <dbReference type="Proteomes" id="UP000188181"/>
    </source>
</evidence>
<dbReference type="Proteomes" id="UP000188181">
    <property type="component" value="Chromosome"/>
</dbReference>
<dbReference type="SUPFAM" id="SSF50998">
    <property type="entry name" value="Quinoprotein alcohol dehydrogenase-like"/>
    <property type="match status" value="1"/>
</dbReference>
<dbReference type="KEGG" id="pbas:SMSP2_00016"/>
<dbReference type="Gene3D" id="2.40.10.480">
    <property type="match status" value="1"/>
</dbReference>
<reference evidence="4" key="1">
    <citation type="submission" date="2017-02" db="EMBL/GenBank/DDBJ databases">
        <title>Comparative genomics and description of representatives of a novel lineage of planctomycetes thriving in anoxic sediments.</title>
        <authorList>
            <person name="Spring S."/>
            <person name="Bunk B."/>
            <person name="Sproer C."/>
        </authorList>
    </citation>
    <scope>NUCLEOTIDE SEQUENCE [LARGE SCALE GENOMIC DNA]</scope>
    <source>
        <strain evidence="4">SM-Chi-D1</strain>
    </source>
</reference>
<dbReference type="Gene3D" id="2.130.10.10">
    <property type="entry name" value="YVTN repeat-like/Quinoprotein amine dehydrogenase"/>
    <property type="match status" value="1"/>
</dbReference>
<dbReference type="PROSITE" id="PS51257">
    <property type="entry name" value="PROKAR_LIPOPROTEIN"/>
    <property type="match status" value="1"/>
</dbReference>
<dbReference type="InterPro" id="IPR015943">
    <property type="entry name" value="WD40/YVTN_repeat-like_dom_sf"/>
</dbReference>
<name>A0A1Q2MAH9_9BACT</name>
<dbReference type="RefSeq" id="WP_186804769.1">
    <property type="nucleotide sequence ID" value="NZ_CP019646.1"/>
</dbReference>
<gene>
    <name evidence="3" type="ORF">SMSP2_00016</name>
</gene>
<keyword evidence="1" id="KW-0732">Signal</keyword>
<sequence precursor="true">MPIYYKIICSLTISLLACGAAARDWPDWRGPGYNGSSDETGLPEKWSQTENVKWAGNTPGPGSGTPVVSRGKVFITAVDMKNKSLLGMCFRQSDGKLLWSNNIGKAFRNIPRGNMAAPSAAVDGGRVFFIFDSGDLAAFDYEGKPLWKRNIEEEYGNISLNFGYSSTPLIYEAKMFVCVLRRPEPWREPKDRTELDSFLMALDPATGRNIWKTNRPTNAVNESFDSYSSPLPFEYNGRKEILLMGADFITSNDPKTGKELWRYEYSPNKNPRNRNIAGLVASKELIYLPRPRGEDLLAIKPGGSGTLDESCIAWKYEGPCPDCSTPLLYDGCLYVLDGMRKKALSCLDAETGKLKWQGTLSGPPIYSSLTAADGKLYCINEEGKVFVIRAGGEQLEIISEIQMNGKPANASIAIADSCLFIRTSDKLYCISESNRQ</sequence>
<dbReference type="EMBL" id="CP019646">
    <property type="protein sequence ID" value="AQQ69686.1"/>
    <property type="molecule type" value="Genomic_DNA"/>
</dbReference>
<dbReference type="PANTHER" id="PTHR34512:SF30">
    <property type="entry name" value="OUTER MEMBRANE PROTEIN ASSEMBLY FACTOR BAMB"/>
    <property type="match status" value="1"/>
</dbReference>
<evidence type="ECO:0000259" key="2">
    <source>
        <dbReference type="Pfam" id="PF13360"/>
    </source>
</evidence>
<feature type="chain" id="PRO_5011958826" evidence="1">
    <location>
        <begin position="23"/>
        <end position="436"/>
    </location>
</feature>
<proteinExistence type="predicted"/>
<feature type="signal peptide" evidence="1">
    <location>
        <begin position="1"/>
        <end position="22"/>
    </location>
</feature>
<dbReference type="InterPro" id="IPR002372">
    <property type="entry name" value="PQQ_rpt_dom"/>
</dbReference>
<feature type="domain" description="Pyrrolo-quinoline quinone repeat" evidence="2">
    <location>
        <begin position="330"/>
        <end position="386"/>
    </location>
</feature>